<dbReference type="RefSeq" id="WP_066625023.1">
    <property type="nucleotide sequence ID" value="NZ_JBHSYQ010000003.1"/>
</dbReference>
<proteinExistence type="inferred from homology"/>
<dbReference type="Proteomes" id="UP001596405">
    <property type="component" value="Unassembled WGS sequence"/>
</dbReference>
<dbReference type="SUPFAM" id="SSF52833">
    <property type="entry name" value="Thioredoxin-like"/>
    <property type="match status" value="1"/>
</dbReference>
<accession>A0ABW2DM97</accession>
<dbReference type="PANTHER" id="PTHR12151:SF25">
    <property type="entry name" value="LINALOOL DEHYDRATASE_ISOMERASE DOMAIN-CONTAINING PROTEIN"/>
    <property type="match status" value="1"/>
</dbReference>
<dbReference type="Pfam" id="PF02630">
    <property type="entry name" value="SCO1-SenC"/>
    <property type="match status" value="1"/>
</dbReference>
<name>A0ABW2DM97_9BACT</name>
<keyword evidence="3" id="KW-1185">Reference proteome</keyword>
<organism evidence="2 3">
    <name type="scientific">Rufibacter roseus</name>
    <dbReference type="NCBI Taxonomy" id="1567108"/>
    <lineage>
        <taxon>Bacteria</taxon>
        <taxon>Pseudomonadati</taxon>
        <taxon>Bacteroidota</taxon>
        <taxon>Cytophagia</taxon>
        <taxon>Cytophagales</taxon>
        <taxon>Hymenobacteraceae</taxon>
        <taxon>Rufibacter</taxon>
    </lineage>
</organism>
<evidence type="ECO:0000256" key="1">
    <source>
        <dbReference type="ARBA" id="ARBA00010996"/>
    </source>
</evidence>
<dbReference type="CDD" id="cd02968">
    <property type="entry name" value="SCO"/>
    <property type="match status" value="1"/>
</dbReference>
<evidence type="ECO:0000313" key="3">
    <source>
        <dbReference type="Proteomes" id="UP001596405"/>
    </source>
</evidence>
<dbReference type="InterPro" id="IPR036249">
    <property type="entry name" value="Thioredoxin-like_sf"/>
</dbReference>
<dbReference type="PANTHER" id="PTHR12151">
    <property type="entry name" value="ELECTRON TRANSPORT PROTIN SCO1/SENC FAMILY MEMBER"/>
    <property type="match status" value="1"/>
</dbReference>
<reference evidence="3" key="1">
    <citation type="journal article" date="2019" name="Int. J. Syst. Evol. Microbiol.">
        <title>The Global Catalogue of Microorganisms (GCM) 10K type strain sequencing project: providing services to taxonomists for standard genome sequencing and annotation.</title>
        <authorList>
            <consortium name="The Broad Institute Genomics Platform"/>
            <consortium name="The Broad Institute Genome Sequencing Center for Infectious Disease"/>
            <person name="Wu L."/>
            <person name="Ma J."/>
        </authorList>
    </citation>
    <scope>NUCLEOTIDE SEQUENCE [LARGE SCALE GENOMIC DNA]</scope>
    <source>
        <strain evidence="3">CGMCC 4.7393</strain>
    </source>
</reference>
<dbReference type="InterPro" id="IPR003782">
    <property type="entry name" value="SCO1/SenC"/>
</dbReference>
<sequence length="226" mass="25814">MSPKKALVLGTILLVPVLAFLFLKMFGVNRYSLRTYFPVSVDSTLVEGRWQYDTVFHRVPSFPLISQTGDTLTSQALQDKIYVANFFYTTCQGVCKQTSTQLARVQDAFRFQPDVKILSYSIHYTHDSVPVLRQYAKSFRADASKWFFLTGSKDQVEQLMMGYYVNARYAPDGFPTLENGEQLYLLDKQGHVRGIYDGTDATEIDKLITEINVLLSEYEVSHEKPS</sequence>
<comment type="caution">
    <text evidence="2">The sequence shown here is derived from an EMBL/GenBank/DDBJ whole genome shotgun (WGS) entry which is preliminary data.</text>
</comment>
<gene>
    <name evidence="2" type="ORF">ACFQHR_09720</name>
</gene>
<dbReference type="EMBL" id="JBHSYQ010000003">
    <property type="protein sequence ID" value="MFC6997906.1"/>
    <property type="molecule type" value="Genomic_DNA"/>
</dbReference>
<evidence type="ECO:0000313" key="2">
    <source>
        <dbReference type="EMBL" id="MFC6997906.1"/>
    </source>
</evidence>
<comment type="similarity">
    <text evidence="1">Belongs to the SCO1/2 family.</text>
</comment>
<dbReference type="Gene3D" id="3.40.30.10">
    <property type="entry name" value="Glutaredoxin"/>
    <property type="match status" value="1"/>
</dbReference>
<protein>
    <submittedName>
        <fullName evidence="2">SCO family protein</fullName>
    </submittedName>
</protein>